<reference evidence="3" key="1">
    <citation type="journal article" date="2019" name="Int. J. Syst. Evol. Microbiol.">
        <title>The Global Catalogue of Microorganisms (GCM) 10K type strain sequencing project: providing services to taxonomists for standard genome sequencing and annotation.</title>
        <authorList>
            <consortium name="The Broad Institute Genomics Platform"/>
            <consortium name="The Broad Institute Genome Sequencing Center for Infectious Disease"/>
            <person name="Wu L."/>
            <person name="Ma J."/>
        </authorList>
    </citation>
    <scope>NUCLEOTIDE SEQUENCE [LARGE SCALE GENOMIC DNA]</scope>
    <source>
        <strain evidence="3">CGMCC 1.12371</strain>
    </source>
</reference>
<keyword evidence="3" id="KW-1185">Reference proteome</keyword>
<sequence>MNSDSPHPANRCHFCAATSYHHLIARDPAGVMRPTTTLVCDGCGRQFEDKDAWRSGTGVAGTSPEAGKP</sequence>
<protein>
    <submittedName>
        <fullName evidence="2">Uncharacterized protein</fullName>
    </submittedName>
</protein>
<proteinExistence type="predicted"/>
<accession>A0ABW2QTL0</accession>
<evidence type="ECO:0000313" key="3">
    <source>
        <dbReference type="Proteomes" id="UP001596501"/>
    </source>
</evidence>
<evidence type="ECO:0000313" key="2">
    <source>
        <dbReference type="EMBL" id="MFC7411727.1"/>
    </source>
</evidence>
<gene>
    <name evidence="2" type="ORF">ACFQPB_22995</name>
</gene>
<dbReference type="Proteomes" id="UP001596501">
    <property type="component" value="Unassembled WGS sequence"/>
</dbReference>
<organism evidence="2 3">
    <name type="scientific">Hydrogenophaga atypica</name>
    <dbReference type="NCBI Taxonomy" id="249409"/>
    <lineage>
        <taxon>Bacteria</taxon>
        <taxon>Pseudomonadati</taxon>
        <taxon>Pseudomonadota</taxon>
        <taxon>Betaproteobacteria</taxon>
        <taxon>Burkholderiales</taxon>
        <taxon>Comamonadaceae</taxon>
        <taxon>Hydrogenophaga</taxon>
    </lineage>
</organism>
<comment type="caution">
    <text evidence="2">The sequence shown here is derived from an EMBL/GenBank/DDBJ whole genome shotgun (WGS) entry which is preliminary data.</text>
</comment>
<name>A0ABW2QTL0_9BURK</name>
<dbReference type="EMBL" id="JBHTCA010000045">
    <property type="protein sequence ID" value="MFC7411727.1"/>
    <property type="molecule type" value="Genomic_DNA"/>
</dbReference>
<dbReference type="RefSeq" id="WP_382228533.1">
    <property type="nucleotide sequence ID" value="NZ_JBHTCA010000045.1"/>
</dbReference>
<evidence type="ECO:0000256" key="1">
    <source>
        <dbReference type="SAM" id="MobiDB-lite"/>
    </source>
</evidence>
<feature type="region of interest" description="Disordered" evidence="1">
    <location>
        <begin position="48"/>
        <end position="69"/>
    </location>
</feature>